<dbReference type="PROSITE" id="PS52016">
    <property type="entry name" value="TONB_DEPENDENT_REC_3"/>
    <property type="match status" value="1"/>
</dbReference>
<dbReference type="InterPro" id="IPR000531">
    <property type="entry name" value="Beta-barrel_TonB"/>
</dbReference>
<dbReference type="RefSeq" id="WP_127566677.1">
    <property type="nucleotide sequence ID" value="NZ_BMFB01000003.1"/>
</dbReference>
<evidence type="ECO:0000256" key="5">
    <source>
        <dbReference type="ARBA" id="ARBA00023077"/>
    </source>
</evidence>
<keyword evidence="6 8" id="KW-0472">Membrane</keyword>
<keyword evidence="11" id="KW-1185">Reference proteome</keyword>
<dbReference type="OrthoDB" id="9760333at2"/>
<evidence type="ECO:0000313" key="10">
    <source>
        <dbReference type="EMBL" id="AZU04008.1"/>
    </source>
</evidence>
<accession>A0A3T0EAD0</accession>
<evidence type="ECO:0000256" key="9">
    <source>
        <dbReference type="RuleBase" id="RU003357"/>
    </source>
</evidence>
<dbReference type="Proteomes" id="UP000286954">
    <property type="component" value="Chromosome"/>
</dbReference>
<name>A0A3T0EAD0_9PROT</name>
<evidence type="ECO:0000256" key="8">
    <source>
        <dbReference type="PROSITE-ProRule" id="PRU01360"/>
    </source>
</evidence>
<keyword evidence="5 9" id="KW-0798">TonB box</keyword>
<dbReference type="Gene3D" id="2.170.130.10">
    <property type="entry name" value="TonB-dependent receptor, plug domain"/>
    <property type="match status" value="1"/>
</dbReference>
<dbReference type="GO" id="GO:0015344">
    <property type="term" value="F:siderophore uptake transmembrane transporter activity"/>
    <property type="evidence" value="ECO:0007669"/>
    <property type="project" value="TreeGrafter"/>
</dbReference>
<keyword evidence="7 8" id="KW-0998">Cell outer membrane</keyword>
<dbReference type="GO" id="GO:0009279">
    <property type="term" value="C:cell outer membrane"/>
    <property type="evidence" value="ECO:0007669"/>
    <property type="project" value="UniProtKB-SubCell"/>
</dbReference>
<dbReference type="InterPro" id="IPR012910">
    <property type="entry name" value="Plug_dom"/>
</dbReference>
<dbReference type="EMBL" id="CP018911">
    <property type="protein sequence ID" value="AZU04008.1"/>
    <property type="molecule type" value="Genomic_DNA"/>
</dbReference>
<dbReference type="GO" id="GO:0044718">
    <property type="term" value="P:siderophore transmembrane transport"/>
    <property type="evidence" value="ECO:0007669"/>
    <property type="project" value="TreeGrafter"/>
</dbReference>
<dbReference type="PANTHER" id="PTHR30069:SF28">
    <property type="entry name" value="TONB-DEPENDENT RECEPTOR YNCD-RELATED"/>
    <property type="match status" value="1"/>
</dbReference>
<evidence type="ECO:0000256" key="7">
    <source>
        <dbReference type="ARBA" id="ARBA00023237"/>
    </source>
</evidence>
<comment type="similarity">
    <text evidence="8 9">Belongs to the TonB-dependent receptor family.</text>
</comment>
<proteinExistence type="inferred from homology"/>
<protein>
    <submittedName>
        <fullName evidence="10">TonB-dependent receptor</fullName>
    </submittedName>
</protein>
<comment type="subcellular location">
    <subcellularLocation>
        <location evidence="1 8">Cell outer membrane</location>
        <topology evidence="1 8">Multi-pass membrane protein</topology>
    </subcellularLocation>
</comment>
<evidence type="ECO:0000256" key="2">
    <source>
        <dbReference type="ARBA" id="ARBA00022448"/>
    </source>
</evidence>
<organism evidence="10 11">
    <name type="scientific">Glycocaulis alkaliphilus</name>
    <dbReference type="NCBI Taxonomy" id="1434191"/>
    <lineage>
        <taxon>Bacteria</taxon>
        <taxon>Pseudomonadati</taxon>
        <taxon>Pseudomonadota</taxon>
        <taxon>Alphaproteobacteria</taxon>
        <taxon>Maricaulales</taxon>
        <taxon>Maricaulaceae</taxon>
        <taxon>Glycocaulis</taxon>
    </lineage>
</organism>
<dbReference type="Pfam" id="PF00593">
    <property type="entry name" value="TonB_dep_Rec_b-barrel"/>
    <property type="match status" value="1"/>
</dbReference>
<dbReference type="KEGG" id="gak:X907_1475"/>
<sequence length="685" mass="73972">MKTQYLARTAGFVLLAAAGLSTAAFAETAETGELQDRVVVTGYRLSAPAEEAAAEAARQPGNISIIDAESFATRYAIGFADTLAFTAGVVAQPKFGEDSRLSVRGSGLANNMHLRGVELIFNGVPINNADGFGDYQELDPLFVSHMAVNRGANGFRTGSTMLGGSIEIEGLSAASLNNQSGVRLEAGSFGTTRTHGRTSGTHGNLDYALAATWQRQDGFRPNANQSNGRIYADLGWRWNDQVETRFGLLGSDINQEMPGNLTLAQLRADPRQQDPAAIALRYGRDLNAWRGWTVSHFDTGVGRFSIGGSATTRTLWHPVPVIVDQDMEDYRLFARWSHEAELAGLPVEFTLGGDLRRSETDARVFLNNGGTAGFQIGNARQKGSGANAFIDARVGLTERFDLLAGLVNNSTRREVEDRINPAAGGDVSFSSVTARIGALYRFDDALTGFANISQIFEPPTFSDVTQGGVGGFTPIRAMEGTSYEIGLRGAYDRFRFEAALYRIHLDNEFTAFTVVPGIPAAIFNADDTVRTGFELGTEALLHEGEAGTWRTRLAYTYGDFRFDGDTTYGDNRLPGLGRHRLVAELRYGFGPFEIAPSLTWQSGDGFTDYMNSEKLPGYTLLGVSARYDVNDRLGFYVEGRNLTDEAYVSAVQTVADASTAALARFTPGETRAVYAGVTLAFGGGQ</sequence>
<dbReference type="SUPFAM" id="SSF56935">
    <property type="entry name" value="Porins"/>
    <property type="match status" value="1"/>
</dbReference>
<evidence type="ECO:0000313" key="11">
    <source>
        <dbReference type="Proteomes" id="UP000286954"/>
    </source>
</evidence>
<reference evidence="10 11" key="1">
    <citation type="submission" date="2016-12" db="EMBL/GenBank/DDBJ databases">
        <title>The genome of dimorphic prosthecate Glycocaulis alkaliphilus 6b-8t, isolated from crude oil dictates its adaptability in petroleum environments.</title>
        <authorList>
            <person name="Wu X.-L."/>
            <person name="Geng S."/>
        </authorList>
    </citation>
    <scope>NUCLEOTIDE SEQUENCE [LARGE SCALE GENOMIC DNA]</scope>
    <source>
        <strain evidence="10 11">6B-8</strain>
    </source>
</reference>
<gene>
    <name evidence="10" type="ORF">X907_1475</name>
</gene>
<keyword evidence="4 8" id="KW-0812">Transmembrane</keyword>
<evidence type="ECO:0000256" key="4">
    <source>
        <dbReference type="ARBA" id="ARBA00022692"/>
    </source>
</evidence>
<evidence type="ECO:0000256" key="1">
    <source>
        <dbReference type="ARBA" id="ARBA00004571"/>
    </source>
</evidence>
<dbReference type="InterPro" id="IPR036942">
    <property type="entry name" value="Beta-barrel_TonB_sf"/>
</dbReference>
<dbReference type="Pfam" id="PF07715">
    <property type="entry name" value="Plug"/>
    <property type="match status" value="1"/>
</dbReference>
<dbReference type="InterPro" id="IPR039426">
    <property type="entry name" value="TonB-dep_rcpt-like"/>
</dbReference>
<keyword evidence="10" id="KW-0675">Receptor</keyword>
<dbReference type="AlphaFoldDB" id="A0A3T0EAD0"/>
<dbReference type="PANTHER" id="PTHR30069">
    <property type="entry name" value="TONB-DEPENDENT OUTER MEMBRANE RECEPTOR"/>
    <property type="match status" value="1"/>
</dbReference>
<evidence type="ECO:0000256" key="6">
    <source>
        <dbReference type="ARBA" id="ARBA00023136"/>
    </source>
</evidence>
<dbReference type="InterPro" id="IPR037066">
    <property type="entry name" value="Plug_dom_sf"/>
</dbReference>
<keyword evidence="2 8" id="KW-0813">Transport</keyword>
<dbReference type="Gene3D" id="2.40.170.20">
    <property type="entry name" value="TonB-dependent receptor, beta-barrel domain"/>
    <property type="match status" value="1"/>
</dbReference>
<evidence type="ECO:0000256" key="3">
    <source>
        <dbReference type="ARBA" id="ARBA00022452"/>
    </source>
</evidence>
<keyword evidence="3 8" id="KW-1134">Transmembrane beta strand</keyword>